<dbReference type="GO" id="GO:0019288">
    <property type="term" value="P:isopentenyl diphosphate biosynthetic process, methylerythritol 4-phosphate pathway"/>
    <property type="evidence" value="ECO:0007669"/>
    <property type="project" value="UniProtKB-UniRule"/>
</dbReference>
<feature type="binding site" evidence="5">
    <location>
        <position position="41"/>
    </location>
    <ligand>
        <name>(2E)-4-hydroxy-3-methylbut-2-enyl diphosphate</name>
        <dbReference type="ChEBI" id="CHEBI:128753"/>
    </ligand>
</feature>
<feature type="binding site" evidence="5">
    <location>
        <position position="74"/>
    </location>
    <ligand>
        <name>dimethylallyl diphosphate</name>
        <dbReference type="ChEBI" id="CHEBI:57623"/>
    </ligand>
</feature>
<evidence type="ECO:0000256" key="1">
    <source>
        <dbReference type="ARBA" id="ARBA00022485"/>
    </source>
</evidence>
<keyword evidence="5" id="KW-0414">Isoprene biosynthesis</keyword>
<comment type="cofactor">
    <cofactor evidence="5">
        <name>[4Fe-4S] cluster</name>
        <dbReference type="ChEBI" id="CHEBI:49883"/>
    </cofactor>
    <text evidence="5">Binds 1 [4Fe-4S] cluster per subunit.</text>
</comment>
<feature type="binding site" evidence="5">
    <location>
        <position position="226"/>
    </location>
    <ligand>
        <name>isopentenyl diphosphate</name>
        <dbReference type="ChEBI" id="CHEBI:128769"/>
    </ligand>
</feature>
<dbReference type="Proteomes" id="UP000294412">
    <property type="component" value="Chromosome"/>
</dbReference>
<name>A0A451D2U7_9GAMM</name>
<comment type="catalytic activity">
    <reaction evidence="5">
        <text>isopentenyl diphosphate + 2 oxidized [2Fe-2S]-[ferredoxin] + H2O = (2E)-4-hydroxy-3-methylbut-2-enyl diphosphate + 2 reduced [2Fe-2S]-[ferredoxin] + 2 H(+)</text>
        <dbReference type="Rhea" id="RHEA:24488"/>
        <dbReference type="Rhea" id="RHEA-COMP:10000"/>
        <dbReference type="Rhea" id="RHEA-COMP:10001"/>
        <dbReference type="ChEBI" id="CHEBI:15377"/>
        <dbReference type="ChEBI" id="CHEBI:15378"/>
        <dbReference type="ChEBI" id="CHEBI:33737"/>
        <dbReference type="ChEBI" id="CHEBI:33738"/>
        <dbReference type="ChEBI" id="CHEBI:128753"/>
        <dbReference type="ChEBI" id="CHEBI:128769"/>
        <dbReference type="EC" id="1.17.7.4"/>
    </reaction>
</comment>
<feature type="active site" description="Proton donor" evidence="5">
    <location>
        <position position="127"/>
    </location>
</feature>
<dbReference type="EMBL" id="LR217703">
    <property type="protein sequence ID" value="VFP79959.1"/>
    <property type="molecule type" value="Genomic_DNA"/>
</dbReference>
<dbReference type="OrthoDB" id="9804068at2"/>
<feature type="binding site" evidence="5">
    <location>
        <position position="228"/>
    </location>
    <ligand>
        <name>isopentenyl diphosphate</name>
        <dbReference type="ChEBI" id="CHEBI:128769"/>
    </ligand>
</feature>
<dbReference type="HAMAP" id="MF_00191">
    <property type="entry name" value="IspH"/>
    <property type="match status" value="1"/>
</dbReference>
<feature type="binding site" evidence="5">
    <location>
        <position position="74"/>
    </location>
    <ligand>
        <name>isopentenyl diphosphate</name>
        <dbReference type="ChEBI" id="CHEBI:128769"/>
    </ligand>
</feature>
<feature type="binding site" evidence="5">
    <location>
        <position position="226"/>
    </location>
    <ligand>
        <name>(2E)-4-hydroxy-3-methylbut-2-enyl diphosphate</name>
        <dbReference type="ChEBI" id="CHEBI:128753"/>
    </ligand>
</feature>
<sequence length="311" mass="35001">MRIWLANPRGFCAGVHRAINIVERILKIYGAPIFVRHEIVHNLYIVKKFQEQGVIFIEDIDQVPEQSILIFSAHGVSKNVREKAMKRNLLMVFDATCPLVSKVHMEVSHASRHGIEAILIGHSGHPEVEGTIGQYNNPNGGIYLISKPDDIYSLRIKNESNLRFMTQTTLSISDSMNIIDALRSRFPKIIGSRKNDICYATTNRQKAVSDLTKYADLILIVGSKNSSNSTRLLELARKCGKIGYLIDSESDIQKKWFKNINCVGVTAGASAPEILVKKVIHRLIQLGGYNITELFGHKENIKFDIPKELHI</sequence>
<dbReference type="UniPathway" id="UPA00059">
    <property type="reaction ID" value="UER00105"/>
</dbReference>
<evidence type="ECO:0000256" key="5">
    <source>
        <dbReference type="HAMAP-Rule" id="MF_00191"/>
    </source>
</evidence>
<dbReference type="PANTHER" id="PTHR30426">
    <property type="entry name" value="4-HYDROXY-3-METHYLBUT-2-ENYL DIPHOSPHATE REDUCTASE"/>
    <property type="match status" value="1"/>
</dbReference>
<feature type="binding site" evidence="5">
    <location>
        <position position="227"/>
    </location>
    <ligand>
        <name>(2E)-4-hydroxy-3-methylbut-2-enyl diphosphate</name>
        <dbReference type="ChEBI" id="CHEBI:128753"/>
    </ligand>
</feature>
<dbReference type="NCBIfam" id="NF002188">
    <property type="entry name" value="PRK01045.1-2"/>
    <property type="match status" value="1"/>
</dbReference>
<feature type="binding site" evidence="5">
    <location>
        <position position="97"/>
    </location>
    <ligand>
        <name>[4Fe-4S] cluster</name>
        <dbReference type="ChEBI" id="CHEBI:49883"/>
    </ligand>
</feature>
<dbReference type="InterPro" id="IPR003451">
    <property type="entry name" value="LytB/IspH"/>
</dbReference>
<dbReference type="Gene3D" id="3.40.1010.20">
    <property type="entry name" value="4-hydroxy-3-methylbut-2-enyl diphosphate reductase, catalytic domain"/>
    <property type="match status" value="2"/>
</dbReference>
<feature type="binding site" evidence="5">
    <location>
        <position position="12"/>
    </location>
    <ligand>
        <name>[4Fe-4S] cluster</name>
        <dbReference type="ChEBI" id="CHEBI:49883"/>
    </ligand>
</feature>
<accession>A0A451D2U7</accession>
<feature type="binding site" evidence="5">
    <location>
        <position position="228"/>
    </location>
    <ligand>
        <name>dimethylallyl diphosphate</name>
        <dbReference type="ChEBI" id="CHEBI:57623"/>
    </ligand>
</feature>
<comment type="catalytic activity">
    <reaction evidence="5">
        <text>dimethylallyl diphosphate + 2 oxidized [2Fe-2S]-[ferredoxin] + H2O = (2E)-4-hydroxy-3-methylbut-2-enyl diphosphate + 2 reduced [2Fe-2S]-[ferredoxin] + 2 H(+)</text>
        <dbReference type="Rhea" id="RHEA:24825"/>
        <dbReference type="Rhea" id="RHEA-COMP:10000"/>
        <dbReference type="Rhea" id="RHEA-COMP:10001"/>
        <dbReference type="ChEBI" id="CHEBI:15377"/>
        <dbReference type="ChEBI" id="CHEBI:15378"/>
        <dbReference type="ChEBI" id="CHEBI:33737"/>
        <dbReference type="ChEBI" id="CHEBI:33738"/>
        <dbReference type="ChEBI" id="CHEBI:57623"/>
        <dbReference type="ChEBI" id="CHEBI:128753"/>
        <dbReference type="EC" id="1.17.7.4"/>
    </reaction>
</comment>
<dbReference type="RefSeq" id="WP_157993657.1">
    <property type="nucleotide sequence ID" value="NZ_LR217703.1"/>
</dbReference>
<feature type="binding site" evidence="5">
    <location>
        <position position="41"/>
    </location>
    <ligand>
        <name>isopentenyl diphosphate</name>
        <dbReference type="ChEBI" id="CHEBI:128769"/>
    </ligand>
</feature>
<dbReference type="GO" id="GO:0051539">
    <property type="term" value="F:4 iron, 4 sulfur cluster binding"/>
    <property type="evidence" value="ECO:0007669"/>
    <property type="project" value="UniProtKB-UniRule"/>
</dbReference>
<comment type="function">
    <text evidence="5">Catalyzes the conversion of 1-hydroxy-2-methyl-2-(E)-butenyl 4-diphosphate (HMBPP) into a mixture of isopentenyl diphosphate (IPP) and dimethylallyl diphosphate (DMAPP). Acts in the terminal step of the DOXP/MEP pathway for isoprenoid precursor biosynthesis.</text>
</comment>
<feature type="binding site" evidence="5">
    <location>
        <position position="228"/>
    </location>
    <ligand>
        <name>(2E)-4-hydroxy-3-methylbut-2-enyl diphosphate</name>
        <dbReference type="ChEBI" id="CHEBI:128753"/>
    </ligand>
</feature>
<dbReference type="AlphaFoldDB" id="A0A451D2U7"/>
<dbReference type="Gene3D" id="3.40.50.11270">
    <property type="match status" value="1"/>
</dbReference>
<feature type="binding site" evidence="5">
    <location>
        <position position="270"/>
    </location>
    <ligand>
        <name>isopentenyl diphosphate</name>
        <dbReference type="ChEBI" id="CHEBI:128769"/>
    </ligand>
</feature>
<protein>
    <recommendedName>
        <fullName evidence="5">4-hydroxy-3-methylbut-2-enyl diphosphate reductase</fullName>
        <shortName evidence="5">HMBPP reductase</shortName>
        <ecNumber evidence="5">1.17.7.4</ecNumber>
    </recommendedName>
</protein>
<comment type="pathway">
    <text evidence="5">Isoprenoid biosynthesis; dimethylallyl diphosphate biosynthesis; dimethylallyl diphosphate from (2E)-4-hydroxy-3-methylbutenyl diphosphate: step 1/1.</text>
</comment>
<keyword evidence="5 6" id="KW-0560">Oxidoreductase</keyword>
<reference evidence="6 7" key="1">
    <citation type="submission" date="2019-02" db="EMBL/GenBank/DDBJ databases">
        <authorList>
            <person name="Manzano-Marin A."/>
            <person name="Manzano-Marin A."/>
        </authorList>
    </citation>
    <scope>NUCLEOTIDE SEQUENCE [LARGE SCALE GENOMIC DNA]</scope>
    <source>
        <strain evidence="6 7">ErCicuneomaculata</strain>
    </source>
</reference>
<evidence type="ECO:0000256" key="4">
    <source>
        <dbReference type="ARBA" id="ARBA00023014"/>
    </source>
</evidence>
<feature type="binding site" evidence="5">
    <location>
        <position position="270"/>
    </location>
    <ligand>
        <name>dimethylallyl diphosphate</name>
        <dbReference type="ChEBI" id="CHEBI:57623"/>
    </ligand>
</feature>
<evidence type="ECO:0000313" key="6">
    <source>
        <dbReference type="EMBL" id="VFP79959.1"/>
    </source>
</evidence>
<comment type="subunit">
    <text evidence="5">Homodimer.</text>
</comment>
<evidence type="ECO:0000256" key="2">
    <source>
        <dbReference type="ARBA" id="ARBA00022723"/>
    </source>
</evidence>
<comment type="similarity">
    <text evidence="5">Belongs to the IspH family.</text>
</comment>
<dbReference type="NCBIfam" id="NF002190">
    <property type="entry name" value="PRK01045.1-4"/>
    <property type="match status" value="1"/>
</dbReference>
<organism evidence="6 7">
    <name type="scientific">Candidatus Erwinia haradaeae</name>
    <dbReference type="NCBI Taxonomy" id="1922217"/>
    <lineage>
        <taxon>Bacteria</taxon>
        <taxon>Pseudomonadati</taxon>
        <taxon>Pseudomonadota</taxon>
        <taxon>Gammaproteobacteria</taxon>
        <taxon>Enterobacterales</taxon>
        <taxon>Erwiniaceae</taxon>
        <taxon>Erwinia</taxon>
    </lineage>
</organism>
<evidence type="ECO:0000313" key="7">
    <source>
        <dbReference type="Proteomes" id="UP000294412"/>
    </source>
</evidence>
<feature type="binding site" evidence="5">
    <location>
        <position position="41"/>
    </location>
    <ligand>
        <name>dimethylallyl diphosphate</name>
        <dbReference type="ChEBI" id="CHEBI:57623"/>
    </ligand>
</feature>
<dbReference type="UniPathway" id="UPA00056">
    <property type="reaction ID" value="UER00097"/>
</dbReference>
<feature type="binding site" evidence="5">
    <location>
        <position position="125"/>
    </location>
    <ligand>
        <name>(2E)-4-hydroxy-3-methylbut-2-enyl diphosphate</name>
        <dbReference type="ChEBI" id="CHEBI:128753"/>
    </ligand>
</feature>
<dbReference type="EC" id="1.17.7.4" evidence="5"/>
<feature type="binding site" evidence="5">
    <location>
        <position position="226"/>
    </location>
    <ligand>
        <name>dimethylallyl diphosphate</name>
        <dbReference type="ChEBI" id="CHEBI:57623"/>
    </ligand>
</feature>
<dbReference type="PANTHER" id="PTHR30426:SF0">
    <property type="entry name" value="4-HYDROXY-3-METHYLBUT-2-ENYL DIPHOSPHATE REDUCTASE"/>
    <property type="match status" value="1"/>
</dbReference>
<dbReference type="GO" id="GO:0050992">
    <property type="term" value="P:dimethylallyl diphosphate biosynthetic process"/>
    <property type="evidence" value="ECO:0007669"/>
    <property type="project" value="UniProtKB-UniRule"/>
</dbReference>
<feature type="binding site" evidence="5">
    <location>
        <position position="168"/>
    </location>
    <ligand>
        <name>(2E)-4-hydroxy-3-methylbut-2-enyl diphosphate</name>
        <dbReference type="ChEBI" id="CHEBI:128753"/>
    </ligand>
</feature>
<dbReference type="GO" id="GO:0016114">
    <property type="term" value="P:terpenoid biosynthetic process"/>
    <property type="evidence" value="ECO:0007669"/>
    <property type="project" value="UniProtKB-UniRule"/>
</dbReference>
<dbReference type="Pfam" id="PF02401">
    <property type="entry name" value="LYTB"/>
    <property type="match status" value="1"/>
</dbReference>
<gene>
    <name evidence="5 6" type="primary">ispH</name>
    <name evidence="6" type="ORF">ERCICUMA2628_472</name>
</gene>
<feature type="binding site" evidence="5">
    <location>
        <position position="198"/>
    </location>
    <ligand>
        <name>[4Fe-4S] cluster</name>
        <dbReference type="ChEBI" id="CHEBI:49883"/>
    </ligand>
</feature>
<keyword evidence="4 5" id="KW-0411">Iron-sulfur</keyword>
<comment type="pathway">
    <text evidence="5">Isoprenoid biosynthesis; isopentenyl diphosphate biosynthesis via DXP pathway; isopentenyl diphosphate from 1-deoxy-D-xylulose 5-phosphate: step 6/6.</text>
</comment>
<proteinExistence type="inferred from homology"/>
<feature type="binding site" evidence="5">
    <location>
        <position position="227"/>
    </location>
    <ligand>
        <name>isopentenyl diphosphate</name>
        <dbReference type="ChEBI" id="CHEBI:128769"/>
    </ligand>
</feature>
<dbReference type="CDD" id="cd13944">
    <property type="entry name" value="lytB_ispH"/>
    <property type="match status" value="1"/>
</dbReference>
<dbReference type="NCBIfam" id="TIGR00216">
    <property type="entry name" value="ispH_lytB"/>
    <property type="match status" value="1"/>
</dbReference>
<feature type="binding site" evidence="5">
    <location>
        <position position="125"/>
    </location>
    <ligand>
        <name>isopentenyl diphosphate</name>
        <dbReference type="ChEBI" id="CHEBI:128769"/>
    </ligand>
</feature>
<keyword evidence="3 5" id="KW-0408">Iron</keyword>
<evidence type="ECO:0000256" key="3">
    <source>
        <dbReference type="ARBA" id="ARBA00023004"/>
    </source>
</evidence>
<feature type="binding site" evidence="5">
    <location>
        <position position="74"/>
    </location>
    <ligand>
        <name>(2E)-4-hydroxy-3-methylbut-2-enyl diphosphate</name>
        <dbReference type="ChEBI" id="CHEBI:128753"/>
    </ligand>
</feature>
<feature type="binding site" evidence="5">
    <location>
        <position position="270"/>
    </location>
    <ligand>
        <name>(2E)-4-hydroxy-3-methylbut-2-enyl diphosphate</name>
        <dbReference type="ChEBI" id="CHEBI:128753"/>
    </ligand>
</feature>
<keyword evidence="2 5" id="KW-0479">Metal-binding</keyword>
<dbReference type="GO" id="GO:0046872">
    <property type="term" value="F:metal ion binding"/>
    <property type="evidence" value="ECO:0007669"/>
    <property type="project" value="UniProtKB-KW"/>
</dbReference>
<feature type="binding site" evidence="5">
    <location>
        <position position="227"/>
    </location>
    <ligand>
        <name>dimethylallyl diphosphate</name>
        <dbReference type="ChEBI" id="CHEBI:57623"/>
    </ligand>
</feature>
<dbReference type="GO" id="GO:0051745">
    <property type="term" value="F:4-hydroxy-3-methylbut-2-enyl diphosphate reductase activity"/>
    <property type="evidence" value="ECO:0007669"/>
    <property type="project" value="UniProtKB-UniRule"/>
</dbReference>
<feature type="binding site" evidence="5">
    <location>
        <position position="125"/>
    </location>
    <ligand>
        <name>dimethylallyl diphosphate</name>
        <dbReference type="ChEBI" id="CHEBI:57623"/>
    </ligand>
</feature>
<keyword evidence="1 5" id="KW-0004">4Fe-4S</keyword>